<dbReference type="Proteomes" id="UP000681722">
    <property type="component" value="Unassembled WGS sequence"/>
</dbReference>
<name>A0A815GAJ3_9BILA</name>
<keyword evidence="3 9" id="KW-1133">Transmembrane helix</keyword>
<accession>A0A815GAJ3</accession>
<evidence type="ECO:0000256" key="1">
    <source>
        <dbReference type="ARBA" id="ARBA00004141"/>
    </source>
</evidence>
<dbReference type="AlphaFoldDB" id="A0A815GAJ3"/>
<dbReference type="PANTHER" id="PTHR24243:SF208">
    <property type="entry name" value="PYROKININ-1 RECEPTOR"/>
    <property type="match status" value="1"/>
</dbReference>
<evidence type="ECO:0000256" key="7">
    <source>
        <dbReference type="ARBA" id="ARBA00023224"/>
    </source>
</evidence>
<evidence type="ECO:0000313" key="13">
    <source>
        <dbReference type="EMBL" id="CAF4039145.1"/>
    </source>
</evidence>
<dbReference type="PROSITE" id="PS50262">
    <property type="entry name" value="G_PROTEIN_RECEP_F1_2"/>
    <property type="match status" value="1"/>
</dbReference>
<protein>
    <recommendedName>
        <fullName evidence="10">G-protein coupled receptors family 1 profile domain-containing protein</fullName>
    </recommendedName>
</protein>
<dbReference type="Proteomes" id="UP000677228">
    <property type="component" value="Unassembled WGS sequence"/>
</dbReference>
<evidence type="ECO:0000256" key="3">
    <source>
        <dbReference type="ARBA" id="ARBA00022989"/>
    </source>
</evidence>
<keyword evidence="5 9" id="KW-0472">Membrane</keyword>
<evidence type="ECO:0000256" key="6">
    <source>
        <dbReference type="ARBA" id="ARBA00023170"/>
    </source>
</evidence>
<evidence type="ECO:0000313" key="12">
    <source>
        <dbReference type="EMBL" id="CAF1336960.1"/>
    </source>
</evidence>
<reference evidence="12" key="1">
    <citation type="submission" date="2021-02" db="EMBL/GenBank/DDBJ databases">
        <authorList>
            <person name="Nowell W R."/>
        </authorList>
    </citation>
    <scope>NUCLEOTIDE SEQUENCE</scope>
</reference>
<dbReference type="EMBL" id="CAJNOK010015731">
    <property type="protein sequence ID" value="CAF1231108.1"/>
    <property type="molecule type" value="Genomic_DNA"/>
</dbReference>
<dbReference type="CDD" id="cd00637">
    <property type="entry name" value="7tm_classA_rhodopsin-like"/>
    <property type="match status" value="1"/>
</dbReference>
<gene>
    <name evidence="12" type="ORF">GPM918_LOCUS30238</name>
    <name evidence="11" type="ORF">OVA965_LOCUS25382</name>
    <name evidence="14" type="ORF">SRO942_LOCUS30846</name>
    <name evidence="13" type="ORF">TMI583_LOCUS26108</name>
</gene>
<dbReference type="InterPro" id="IPR000276">
    <property type="entry name" value="GPCR_Rhodpsn"/>
</dbReference>
<dbReference type="OrthoDB" id="10004696at2759"/>
<feature type="region of interest" description="Disordered" evidence="8">
    <location>
        <begin position="229"/>
        <end position="251"/>
    </location>
</feature>
<evidence type="ECO:0000313" key="15">
    <source>
        <dbReference type="Proteomes" id="UP000663829"/>
    </source>
</evidence>
<evidence type="ECO:0000313" key="14">
    <source>
        <dbReference type="EMBL" id="CAF4194962.1"/>
    </source>
</evidence>
<dbReference type="GO" id="GO:0004930">
    <property type="term" value="F:G protein-coupled receptor activity"/>
    <property type="evidence" value="ECO:0007669"/>
    <property type="project" value="UniProtKB-KW"/>
</dbReference>
<feature type="transmembrane region" description="Helical" evidence="9">
    <location>
        <begin position="129"/>
        <end position="153"/>
    </location>
</feature>
<feature type="transmembrane region" description="Helical" evidence="9">
    <location>
        <begin position="173"/>
        <end position="195"/>
    </location>
</feature>
<dbReference type="Proteomes" id="UP000663829">
    <property type="component" value="Unassembled WGS sequence"/>
</dbReference>
<evidence type="ECO:0000256" key="9">
    <source>
        <dbReference type="SAM" id="Phobius"/>
    </source>
</evidence>
<keyword evidence="6" id="KW-0675">Receptor</keyword>
<feature type="transmembrane region" description="Helical" evidence="9">
    <location>
        <begin position="75"/>
        <end position="101"/>
    </location>
</feature>
<feature type="compositionally biased region" description="Low complexity" evidence="8">
    <location>
        <begin position="229"/>
        <end position="242"/>
    </location>
</feature>
<evidence type="ECO:0000256" key="2">
    <source>
        <dbReference type="ARBA" id="ARBA00022692"/>
    </source>
</evidence>
<comment type="subcellular location">
    <subcellularLocation>
        <location evidence="1">Membrane</location>
        <topology evidence="1">Multi-pass membrane protein</topology>
    </subcellularLocation>
</comment>
<comment type="caution">
    <text evidence="12">The sequence shown here is derived from an EMBL/GenBank/DDBJ whole genome shotgun (WGS) entry which is preliminary data.</text>
</comment>
<dbReference type="EMBL" id="CAJNOQ010014205">
    <property type="protein sequence ID" value="CAF1336960.1"/>
    <property type="molecule type" value="Genomic_DNA"/>
</dbReference>
<evidence type="ECO:0000256" key="4">
    <source>
        <dbReference type="ARBA" id="ARBA00023040"/>
    </source>
</evidence>
<feature type="domain" description="G-protein coupled receptors family 1 profile" evidence="10">
    <location>
        <begin position="1"/>
        <end position="192"/>
    </location>
</feature>
<dbReference type="EMBL" id="CAJOBA010037274">
    <property type="protein sequence ID" value="CAF4039145.1"/>
    <property type="molecule type" value="Genomic_DNA"/>
</dbReference>
<organism evidence="12 15">
    <name type="scientific">Didymodactylos carnosus</name>
    <dbReference type="NCBI Taxonomy" id="1234261"/>
    <lineage>
        <taxon>Eukaryota</taxon>
        <taxon>Metazoa</taxon>
        <taxon>Spiralia</taxon>
        <taxon>Gnathifera</taxon>
        <taxon>Rotifera</taxon>
        <taxon>Eurotatoria</taxon>
        <taxon>Bdelloidea</taxon>
        <taxon>Philodinida</taxon>
        <taxon>Philodinidae</taxon>
        <taxon>Didymodactylos</taxon>
    </lineage>
</organism>
<keyword evidence="4" id="KW-0297">G-protein coupled receptor</keyword>
<keyword evidence="2 9" id="KW-0812">Transmembrane</keyword>
<evidence type="ECO:0000256" key="8">
    <source>
        <dbReference type="SAM" id="MobiDB-lite"/>
    </source>
</evidence>
<keyword evidence="7" id="KW-0807">Transducer</keyword>
<sequence length="251" mass="29103">MLPRTYILLACIDRYMSSSTNVQRRNFSTKKTAKRLIPLTALFWAVVGVHNLIWYDIQTTNGSRICFNAPGTYALFLSFYSVIVNGLSMPILMALFGFLLLRNLKNNRRQVQPMRMTITRSKQQKDYQLLKMLLFQILVNVILSLPTTIYLFYNGLSQYVAKSSFRLFIENYIYNLTTLLQYTNGAIAFYIYTLTARTFRTELKRFLVKHCTDLQTKLTTQQTLTASETVTRQQQQPQTRRTNGGTAITSF</sequence>
<evidence type="ECO:0000256" key="5">
    <source>
        <dbReference type="ARBA" id="ARBA00023136"/>
    </source>
</evidence>
<dbReference type="Gene3D" id="1.20.1070.10">
    <property type="entry name" value="Rhodopsin 7-helix transmembrane proteins"/>
    <property type="match status" value="1"/>
</dbReference>
<feature type="transmembrane region" description="Helical" evidence="9">
    <location>
        <begin position="36"/>
        <end position="55"/>
    </location>
</feature>
<dbReference type="EMBL" id="CAJOBC010056541">
    <property type="protein sequence ID" value="CAF4194962.1"/>
    <property type="molecule type" value="Genomic_DNA"/>
</dbReference>
<keyword evidence="15" id="KW-1185">Reference proteome</keyword>
<dbReference type="Pfam" id="PF00001">
    <property type="entry name" value="7tm_1"/>
    <property type="match status" value="1"/>
</dbReference>
<dbReference type="Proteomes" id="UP000682733">
    <property type="component" value="Unassembled WGS sequence"/>
</dbReference>
<proteinExistence type="predicted"/>
<evidence type="ECO:0000313" key="11">
    <source>
        <dbReference type="EMBL" id="CAF1231108.1"/>
    </source>
</evidence>
<dbReference type="GO" id="GO:0016020">
    <property type="term" value="C:membrane"/>
    <property type="evidence" value="ECO:0007669"/>
    <property type="project" value="UniProtKB-SubCell"/>
</dbReference>
<dbReference type="PANTHER" id="PTHR24243">
    <property type="entry name" value="G-PROTEIN COUPLED RECEPTOR"/>
    <property type="match status" value="1"/>
</dbReference>
<dbReference type="SUPFAM" id="SSF81321">
    <property type="entry name" value="Family A G protein-coupled receptor-like"/>
    <property type="match status" value="1"/>
</dbReference>
<evidence type="ECO:0000259" key="10">
    <source>
        <dbReference type="PROSITE" id="PS50262"/>
    </source>
</evidence>
<dbReference type="InterPro" id="IPR017452">
    <property type="entry name" value="GPCR_Rhodpsn_7TM"/>
</dbReference>